<feature type="transmembrane region" description="Helical" evidence="5">
    <location>
        <begin position="177"/>
        <end position="202"/>
    </location>
</feature>
<proteinExistence type="predicted"/>
<feature type="transmembrane region" description="Helical" evidence="5">
    <location>
        <begin position="330"/>
        <end position="350"/>
    </location>
</feature>
<evidence type="ECO:0000256" key="1">
    <source>
        <dbReference type="ARBA" id="ARBA00004141"/>
    </source>
</evidence>
<comment type="subcellular location">
    <subcellularLocation>
        <location evidence="1">Membrane</location>
        <topology evidence="1">Multi-pass membrane protein</topology>
    </subcellularLocation>
</comment>
<dbReference type="Proteomes" id="UP000030014">
    <property type="component" value="Unassembled WGS sequence"/>
</dbReference>
<keyword evidence="3 5" id="KW-1133">Transmembrane helix</keyword>
<evidence type="ECO:0000256" key="3">
    <source>
        <dbReference type="ARBA" id="ARBA00022989"/>
    </source>
</evidence>
<feature type="transmembrane region" description="Helical" evidence="5">
    <location>
        <begin position="20"/>
        <end position="38"/>
    </location>
</feature>
<dbReference type="RefSeq" id="WP_039259113.1">
    <property type="nucleotide sequence ID" value="NZ_JDRY01000016.1"/>
</dbReference>
<dbReference type="EMBL" id="JDRY01000016">
    <property type="protein sequence ID" value="KGN00779.1"/>
    <property type="molecule type" value="Genomic_DNA"/>
</dbReference>
<feature type="domain" description="ABC-2 type transporter transmembrane" evidence="6">
    <location>
        <begin position="19"/>
        <end position="374"/>
    </location>
</feature>
<evidence type="ECO:0000313" key="8">
    <source>
        <dbReference type="Proteomes" id="UP000030014"/>
    </source>
</evidence>
<keyword evidence="4 5" id="KW-0472">Membrane</keyword>
<organism evidence="7 8">
    <name type="scientific">Clostridium botulinum C/D str. DC5</name>
    <dbReference type="NCBI Taxonomy" id="1443128"/>
    <lineage>
        <taxon>Bacteria</taxon>
        <taxon>Bacillati</taxon>
        <taxon>Bacillota</taxon>
        <taxon>Clostridia</taxon>
        <taxon>Eubacteriales</taxon>
        <taxon>Clostridiaceae</taxon>
        <taxon>Clostridium</taxon>
    </lineage>
</organism>
<dbReference type="GO" id="GO:0140359">
    <property type="term" value="F:ABC-type transporter activity"/>
    <property type="evidence" value="ECO:0007669"/>
    <property type="project" value="InterPro"/>
</dbReference>
<evidence type="ECO:0000259" key="6">
    <source>
        <dbReference type="Pfam" id="PF12698"/>
    </source>
</evidence>
<comment type="caution">
    <text evidence="7">The sequence shown here is derived from an EMBL/GenBank/DDBJ whole genome shotgun (WGS) entry which is preliminary data.</text>
</comment>
<accession>A0A0A0IJM8</accession>
<dbReference type="PANTHER" id="PTHR43471">
    <property type="entry name" value="ABC TRANSPORTER PERMEASE"/>
    <property type="match status" value="1"/>
</dbReference>
<dbReference type="Pfam" id="PF12698">
    <property type="entry name" value="ABC2_membrane_3"/>
    <property type="match status" value="1"/>
</dbReference>
<feature type="transmembrane region" description="Helical" evidence="5">
    <location>
        <begin position="222"/>
        <end position="247"/>
    </location>
</feature>
<gene>
    <name evidence="7" type="ORF">Z955_02545</name>
</gene>
<reference evidence="7 8" key="1">
    <citation type="submission" date="2014-01" db="EMBL/GenBank/DDBJ databases">
        <title>Plasmidome dynamics in the species complex Clostridium novyi sensu lato converts strains of independent lineages into distinctly different pathogens.</title>
        <authorList>
            <person name="Skarin H."/>
            <person name="Segerman B."/>
        </authorList>
    </citation>
    <scope>NUCLEOTIDE SEQUENCE [LARGE SCALE GENOMIC DNA]</scope>
    <source>
        <strain evidence="7 8">DC5</strain>
    </source>
</reference>
<name>A0A0A0IJM8_CLOBO</name>
<protein>
    <submittedName>
        <fullName evidence="7">Sodium ABC transporter permease</fullName>
    </submittedName>
</protein>
<feature type="transmembrane region" description="Helical" evidence="5">
    <location>
        <begin position="356"/>
        <end position="378"/>
    </location>
</feature>
<feature type="transmembrane region" description="Helical" evidence="5">
    <location>
        <begin position="300"/>
        <end position="318"/>
    </location>
</feature>
<sequence>MKNFLKVFKFTYSQSIKNKAIIISTIIVLLLMGIVFNINKIMSIFNGDNKKTFENTIVVTTNSNLKLNDKIIKNESKDGICFIIEDNKEKVQNIMKEMALGKSKYEGILEIKNIEENKGNLYVNKMLAGSDINKVKELVKNIRLRNGILTEKQYKEVVKPVDLNIVQNGNSSEKRIVIVYVLIMAIYIITLMYGSMVANSVIEEKSNRIMETLITMAKPIQLFFGKVLGICAVGLTQIGVFLIFGFIGLKKSNLVPDLRLSMSFKIIVAFIFYFLLAYLMMAMLYAAVASLGTSLQDVNSSMTPITMVFVVIFLVAINCMQNIDSTFARVLSYVPFASPLIMFERIILSSVGVMEIIINIAENIVFIMLIGIFSSKLYKKGTIMYGGKISLLKLFKKA</sequence>
<dbReference type="AlphaFoldDB" id="A0A0A0IJM8"/>
<dbReference type="PANTHER" id="PTHR43471:SF3">
    <property type="entry name" value="ABC TRANSPORTER PERMEASE PROTEIN NATB"/>
    <property type="match status" value="1"/>
</dbReference>
<feature type="transmembrane region" description="Helical" evidence="5">
    <location>
        <begin position="267"/>
        <end position="288"/>
    </location>
</feature>
<keyword evidence="2 5" id="KW-0812">Transmembrane</keyword>
<evidence type="ECO:0000256" key="5">
    <source>
        <dbReference type="SAM" id="Phobius"/>
    </source>
</evidence>
<evidence type="ECO:0000256" key="4">
    <source>
        <dbReference type="ARBA" id="ARBA00023136"/>
    </source>
</evidence>
<evidence type="ECO:0000256" key="2">
    <source>
        <dbReference type="ARBA" id="ARBA00022692"/>
    </source>
</evidence>
<dbReference type="GO" id="GO:0016020">
    <property type="term" value="C:membrane"/>
    <property type="evidence" value="ECO:0007669"/>
    <property type="project" value="UniProtKB-SubCell"/>
</dbReference>
<dbReference type="InterPro" id="IPR013525">
    <property type="entry name" value="ABC2_TM"/>
</dbReference>
<evidence type="ECO:0000313" key="7">
    <source>
        <dbReference type="EMBL" id="KGN00779.1"/>
    </source>
</evidence>